<dbReference type="InterPro" id="IPR036188">
    <property type="entry name" value="FAD/NAD-bd_sf"/>
</dbReference>
<comment type="caution">
    <text evidence="3">The sequence shown here is derived from an EMBL/GenBank/DDBJ whole genome shotgun (WGS) entry which is preliminary data.</text>
</comment>
<feature type="domain" description="FAD-binding" evidence="2">
    <location>
        <begin position="5"/>
        <end position="345"/>
    </location>
</feature>
<gene>
    <name evidence="3" type="ORF">QCN29_18690</name>
</gene>
<evidence type="ECO:0000256" key="1">
    <source>
        <dbReference type="ARBA" id="ARBA00023002"/>
    </source>
</evidence>
<dbReference type="SUPFAM" id="SSF51905">
    <property type="entry name" value="FAD/NAD(P)-binding domain"/>
    <property type="match status" value="1"/>
</dbReference>
<evidence type="ECO:0000313" key="4">
    <source>
        <dbReference type="Proteomes" id="UP001223144"/>
    </source>
</evidence>
<dbReference type="Gene3D" id="3.50.50.60">
    <property type="entry name" value="FAD/NAD(P)-binding domain"/>
    <property type="match status" value="1"/>
</dbReference>
<evidence type="ECO:0000313" key="3">
    <source>
        <dbReference type="EMBL" id="MDH2390780.1"/>
    </source>
</evidence>
<keyword evidence="1" id="KW-0560">Oxidoreductase</keyword>
<dbReference type="Proteomes" id="UP001223144">
    <property type="component" value="Unassembled WGS sequence"/>
</dbReference>
<protein>
    <submittedName>
        <fullName evidence="3">FAD-dependent oxidoreductase</fullName>
    </submittedName>
</protein>
<dbReference type="InterPro" id="IPR050631">
    <property type="entry name" value="PheA/TfdB_FAD_monoxygenase"/>
</dbReference>
<name>A0ABT6HPX6_9ACTN</name>
<dbReference type="PANTHER" id="PTHR43476:SF5">
    <property type="entry name" value="FAD-DEPENDENT MONOOXYGENASE"/>
    <property type="match status" value="1"/>
</dbReference>
<keyword evidence="4" id="KW-1185">Reference proteome</keyword>
<dbReference type="EMBL" id="JARWBG010000021">
    <property type="protein sequence ID" value="MDH2390780.1"/>
    <property type="molecule type" value="Genomic_DNA"/>
</dbReference>
<dbReference type="RefSeq" id="WP_279929429.1">
    <property type="nucleotide sequence ID" value="NZ_JARWBG010000021.1"/>
</dbReference>
<reference evidence="3 4" key="1">
    <citation type="submission" date="2023-04" db="EMBL/GenBank/DDBJ databases">
        <title>Streptomyces chengmaiensis sp. nov. isolated from the stem of mangrove plant in Hainan.</title>
        <authorList>
            <person name="Huang X."/>
            <person name="Zhou S."/>
            <person name="Chu X."/>
            <person name="Xie Y."/>
            <person name="Lin Y."/>
        </authorList>
    </citation>
    <scope>NUCLEOTIDE SEQUENCE [LARGE SCALE GENOMIC DNA]</scope>
    <source>
        <strain evidence="3 4">HNM0663</strain>
    </source>
</reference>
<accession>A0ABT6HPX6</accession>
<dbReference type="Pfam" id="PF01494">
    <property type="entry name" value="FAD_binding_3"/>
    <property type="match status" value="1"/>
</dbReference>
<dbReference type="InterPro" id="IPR002938">
    <property type="entry name" value="FAD-bd"/>
</dbReference>
<organism evidence="3 4">
    <name type="scientific">Streptomyces chengmaiensis</name>
    <dbReference type="NCBI Taxonomy" id="3040919"/>
    <lineage>
        <taxon>Bacteria</taxon>
        <taxon>Bacillati</taxon>
        <taxon>Actinomycetota</taxon>
        <taxon>Actinomycetes</taxon>
        <taxon>Kitasatosporales</taxon>
        <taxon>Streptomycetaceae</taxon>
        <taxon>Streptomyces</taxon>
    </lineage>
</organism>
<proteinExistence type="predicted"/>
<sequence length="417" mass="45024">MTVTTDVCVVGGGPGGRALALALVRLGRRVVLLEQRATAARAFRGESLTPDGVRLLAGLGVLDRVRDRTHEVHRLEIADGGSRVLDVSFEIFPHAYRRPVELAQPTLLAALADAAAECGGCTVLEPASAVGLLEEGGTVRGVRAKTPGGTAEIRAEVTVGADGRYSAVRRLSGLEHYARRTPLERDVVWMKLPFPDAWDRHAYRVRIDFGRHGLFLPSTDGTVRIGLNIPKGGLRELRASGLERLHARLRQLAPELAAGAFEGLRSWSDTALLDIFTTDVGRWSAPGLVLIGDAAHTLSPILGQGVNHALADAAALAPLLDRSLAEPRSRRAAALDTATLAFQQAREDAVRRSRALQLRQERMFTLSARPAVALRRAVYRVVDSSPALQRRVLAPAYFPRGAVAATPDRPARTEPRR</sequence>
<evidence type="ECO:0000259" key="2">
    <source>
        <dbReference type="Pfam" id="PF01494"/>
    </source>
</evidence>
<dbReference type="PANTHER" id="PTHR43476">
    <property type="entry name" value="3-(3-HYDROXY-PHENYL)PROPIONATE/3-HYDROXYCINNAMIC ACID HYDROXYLASE"/>
    <property type="match status" value="1"/>
</dbReference>
<dbReference type="PRINTS" id="PR00420">
    <property type="entry name" value="RNGMNOXGNASE"/>
</dbReference>